<protein>
    <submittedName>
        <fullName evidence="1">Uncharacterized protein</fullName>
    </submittedName>
</protein>
<keyword evidence="2" id="KW-1185">Reference proteome</keyword>
<dbReference type="Proteomes" id="UP001222027">
    <property type="component" value="Unassembled WGS sequence"/>
</dbReference>
<sequence>MSRASAAADTISSLDQWRHNPTSCLTRQVSGIGFQALFFYSPTYSSIHLLGLVKVLRAISMSLRFDDRASPVEFWPQRRAPPVEERQLSLLVMLQWGGSVTC</sequence>
<comment type="caution">
    <text evidence="1">The sequence shown here is derived from an EMBL/GenBank/DDBJ whole genome shotgun (WGS) entry which is preliminary data.</text>
</comment>
<gene>
    <name evidence="1" type="ORF">OPV22_000501</name>
</gene>
<dbReference type="EMBL" id="JAQQAF010000001">
    <property type="protein sequence ID" value="KAJ8510067.1"/>
    <property type="molecule type" value="Genomic_DNA"/>
</dbReference>
<reference evidence="1 2" key="1">
    <citation type="submission" date="2022-12" db="EMBL/GenBank/DDBJ databases">
        <title>Chromosome-scale assembly of the Ensete ventricosum genome.</title>
        <authorList>
            <person name="Dussert Y."/>
            <person name="Stocks J."/>
            <person name="Wendawek A."/>
            <person name="Woldeyes F."/>
            <person name="Nichols R.A."/>
            <person name="Borrell J.S."/>
        </authorList>
    </citation>
    <scope>NUCLEOTIDE SEQUENCE [LARGE SCALE GENOMIC DNA]</scope>
    <source>
        <strain evidence="2">cv. Maze</strain>
        <tissue evidence="1">Seeds</tissue>
    </source>
</reference>
<proteinExistence type="predicted"/>
<organism evidence="1 2">
    <name type="scientific">Ensete ventricosum</name>
    <name type="common">Abyssinian banana</name>
    <name type="synonym">Musa ensete</name>
    <dbReference type="NCBI Taxonomy" id="4639"/>
    <lineage>
        <taxon>Eukaryota</taxon>
        <taxon>Viridiplantae</taxon>
        <taxon>Streptophyta</taxon>
        <taxon>Embryophyta</taxon>
        <taxon>Tracheophyta</taxon>
        <taxon>Spermatophyta</taxon>
        <taxon>Magnoliopsida</taxon>
        <taxon>Liliopsida</taxon>
        <taxon>Zingiberales</taxon>
        <taxon>Musaceae</taxon>
        <taxon>Ensete</taxon>
    </lineage>
</organism>
<accession>A0AAV8RVF8</accession>
<evidence type="ECO:0000313" key="2">
    <source>
        <dbReference type="Proteomes" id="UP001222027"/>
    </source>
</evidence>
<name>A0AAV8RVF8_ENSVE</name>
<dbReference type="AlphaFoldDB" id="A0AAV8RVF8"/>
<evidence type="ECO:0000313" key="1">
    <source>
        <dbReference type="EMBL" id="KAJ8510067.1"/>
    </source>
</evidence>